<sequence>MRSERPRMDEVHVHKDLMLDQSLDALYEKRSSTREKALASIVEAFKSDLQHDFLQKNFSTLLHQCLHCIKKGSTKESSLASHVIGLIALIVGLGNQAQEILEESVTPLSQSLKSGREALRISLILECLAVITFVGGANAEQTERSMQIIWQMIHPKLVSNVVATKPSPDVITTVVSSWAFLLTTVDKYTLGPKILQETVTYLSTLLENDDRSVRIAAGEALALLFEMGTLEKFDAEAKGSDNGSVEEGSVSEEALIKMHKLISKVTNQFSDLAAEAGGKGCAKKDLNAQRSLFKDLVEFLEGGVAPETSTKVGGAYIQTSTWCQMMGRLQSLE</sequence>
<keyword evidence="4" id="KW-1185">Reference proteome</keyword>
<name>A0ABC8JIU1_ERUVS</name>
<dbReference type="EMBL" id="CAKOAT010111933">
    <property type="protein sequence ID" value="CAH8330066.1"/>
    <property type="molecule type" value="Genomic_DNA"/>
</dbReference>
<dbReference type="SUPFAM" id="SSF48371">
    <property type="entry name" value="ARM repeat"/>
    <property type="match status" value="1"/>
</dbReference>
<evidence type="ECO:0000259" key="2">
    <source>
        <dbReference type="Pfam" id="PF05004"/>
    </source>
</evidence>
<dbReference type="Pfam" id="PF05004">
    <property type="entry name" value="IFRD"/>
    <property type="match status" value="1"/>
</dbReference>
<comment type="caution">
    <text evidence="3">The sequence shown here is derived from an EMBL/GenBank/DDBJ whole genome shotgun (WGS) entry which is preliminary data.</text>
</comment>
<protein>
    <recommendedName>
        <fullName evidence="2">Interferon-related developmental regulator N-terminal domain-containing protein</fullName>
    </recommendedName>
</protein>
<proteinExistence type="inferred from homology"/>
<dbReference type="InterPro" id="IPR016024">
    <property type="entry name" value="ARM-type_fold"/>
</dbReference>
<dbReference type="AlphaFoldDB" id="A0ABC8JIU1"/>
<dbReference type="InterPro" id="IPR011989">
    <property type="entry name" value="ARM-like"/>
</dbReference>
<feature type="domain" description="Interferon-related developmental regulator N-terminal" evidence="2">
    <location>
        <begin position="8"/>
        <end position="301"/>
    </location>
</feature>
<dbReference type="PANTHER" id="PTHR12354:SF20">
    <property type="entry name" value="INTERFERON-RELATED DEVELOPMENTAL REGULATOR N-TERMINAL DOMAIN-CONTAINING PROTEIN"/>
    <property type="match status" value="1"/>
</dbReference>
<organism evidence="3 4">
    <name type="scientific">Eruca vesicaria subsp. sativa</name>
    <name type="common">Garden rocket</name>
    <name type="synonym">Eruca sativa</name>
    <dbReference type="NCBI Taxonomy" id="29727"/>
    <lineage>
        <taxon>Eukaryota</taxon>
        <taxon>Viridiplantae</taxon>
        <taxon>Streptophyta</taxon>
        <taxon>Embryophyta</taxon>
        <taxon>Tracheophyta</taxon>
        <taxon>Spermatophyta</taxon>
        <taxon>Magnoliopsida</taxon>
        <taxon>eudicotyledons</taxon>
        <taxon>Gunneridae</taxon>
        <taxon>Pentapetalae</taxon>
        <taxon>rosids</taxon>
        <taxon>malvids</taxon>
        <taxon>Brassicales</taxon>
        <taxon>Brassicaceae</taxon>
        <taxon>Brassiceae</taxon>
        <taxon>Eruca</taxon>
    </lineage>
</organism>
<dbReference type="InterPro" id="IPR007701">
    <property type="entry name" value="Interferon-rel_develop_reg_N"/>
</dbReference>
<evidence type="ECO:0000256" key="1">
    <source>
        <dbReference type="ARBA" id="ARBA00008828"/>
    </source>
</evidence>
<dbReference type="Proteomes" id="UP001642260">
    <property type="component" value="Unassembled WGS sequence"/>
</dbReference>
<comment type="similarity">
    <text evidence="1">Belongs to the IFRD family.</text>
</comment>
<dbReference type="PANTHER" id="PTHR12354">
    <property type="entry name" value="INTERFERON-RELATED DEVELOPMENTAL REGULATOR"/>
    <property type="match status" value="1"/>
</dbReference>
<evidence type="ECO:0000313" key="3">
    <source>
        <dbReference type="EMBL" id="CAH8330066.1"/>
    </source>
</evidence>
<evidence type="ECO:0000313" key="4">
    <source>
        <dbReference type="Proteomes" id="UP001642260"/>
    </source>
</evidence>
<dbReference type="Gene3D" id="1.25.10.10">
    <property type="entry name" value="Leucine-rich Repeat Variant"/>
    <property type="match status" value="1"/>
</dbReference>
<gene>
    <name evidence="3" type="ORF">ERUC_LOCUS11761</name>
</gene>
<dbReference type="InterPro" id="IPR039777">
    <property type="entry name" value="IFRD"/>
</dbReference>
<accession>A0ABC8JIU1</accession>
<reference evidence="3 4" key="1">
    <citation type="submission" date="2022-03" db="EMBL/GenBank/DDBJ databases">
        <authorList>
            <person name="Macdonald S."/>
            <person name="Ahmed S."/>
            <person name="Newling K."/>
        </authorList>
    </citation>
    <scope>NUCLEOTIDE SEQUENCE [LARGE SCALE GENOMIC DNA]</scope>
</reference>